<organism evidence="1 2">
    <name type="scientific">Cudoniella acicularis</name>
    <dbReference type="NCBI Taxonomy" id="354080"/>
    <lineage>
        <taxon>Eukaryota</taxon>
        <taxon>Fungi</taxon>
        <taxon>Dikarya</taxon>
        <taxon>Ascomycota</taxon>
        <taxon>Pezizomycotina</taxon>
        <taxon>Leotiomycetes</taxon>
        <taxon>Helotiales</taxon>
        <taxon>Tricladiaceae</taxon>
        <taxon>Cudoniella</taxon>
    </lineage>
</organism>
<accession>A0A8H4RH60</accession>
<gene>
    <name evidence="1" type="ORF">G7Y89_g8954</name>
</gene>
<evidence type="ECO:0000313" key="2">
    <source>
        <dbReference type="Proteomes" id="UP000566819"/>
    </source>
</evidence>
<name>A0A8H4RH60_9HELO</name>
<evidence type="ECO:0000313" key="1">
    <source>
        <dbReference type="EMBL" id="KAF4629191.1"/>
    </source>
</evidence>
<dbReference type="AlphaFoldDB" id="A0A8H4RH60"/>
<keyword evidence="2" id="KW-1185">Reference proteome</keyword>
<proteinExistence type="predicted"/>
<sequence length="454" mass="51178">MSSTPLHNLDLGAARFIELQLSLVLHQVFDIPALKSAALALRTEFIPSPDPELQGMWKSKTLDKTLKEALPYLQDISTTHLIDSTVLNHLVSFEESWKDQFFPRALIIHVVSLIDACLIHFTVQHPFCDANGVYRIANAYCALLDSKTIPPLGPRSPLELREETGTNSISSPLEPASERHKAFFAHGWSSLLTGGWRQHKNQWGSHGPKRVEKTTMIPDFVIDRLAKDAEGEAIRVTRHDLLMAWIHNVCICQHLFHMKLLADHHNYGQATMPDISQLTKNQGSGPPNFSFIMNIARLLENDPEFHNPWLVITLPDLEASSLSEHSAILAAANHIRAAIVDARRLEPVRQILQQHEHVRDTPMGPRDWGCREPNVAVSSWTNLALYDLEFASGEGRRNKPVFVQVGVKVCPMLKLSGLFFADGILTWRGKDGFWIQGCLDEVSWAKMCDFEMFQ</sequence>
<dbReference type="Gene3D" id="3.30.559.10">
    <property type="entry name" value="Chloramphenicol acetyltransferase-like domain"/>
    <property type="match status" value="1"/>
</dbReference>
<dbReference type="OrthoDB" id="4432909at2759"/>
<dbReference type="EMBL" id="JAAMPI010000708">
    <property type="protein sequence ID" value="KAF4629191.1"/>
    <property type="molecule type" value="Genomic_DNA"/>
</dbReference>
<comment type="caution">
    <text evidence="1">The sequence shown here is derived from an EMBL/GenBank/DDBJ whole genome shotgun (WGS) entry which is preliminary data.</text>
</comment>
<dbReference type="InterPro" id="IPR023213">
    <property type="entry name" value="CAT-like_dom_sf"/>
</dbReference>
<reference evidence="1 2" key="1">
    <citation type="submission" date="2020-03" db="EMBL/GenBank/DDBJ databases">
        <title>Draft Genome Sequence of Cudoniella acicularis.</title>
        <authorList>
            <person name="Buettner E."/>
            <person name="Kellner H."/>
        </authorList>
    </citation>
    <scope>NUCLEOTIDE SEQUENCE [LARGE SCALE GENOMIC DNA]</scope>
    <source>
        <strain evidence="1 2">DSM 108380</strain>
    </source>
</reference>
<dbReference type="Proteomes" id="UP000566819">
    <property type="component" value="Unassembled WGS sequence"/>
</dbReference>
<protein>
    <submittedName>
        <fullName evidence="1">Uncharacterized protein</fullName>
    </submittedName>
</protein>